<dbReference type="Pfam" id="PF00501">
    <property type="entry name" value="AMP-binding"/>
    <property type="match status" value="1"/>
</dbReference>
<dbReference type="Proteomes" id="UP000241848">
    <property type="component" value="Unassembled WGS sequence"/>
</dbReference>
<feature type="domain" description="AMP-dependent synthetase/ligase" evidence="4">
    <location>
        <begin position="8"/>
        <end position="371"/>
    </location>
</feature>
<dbReference type="AlphaFoldDB" id="A0A2T2WLU5"/>
<comment type="caution">
    <text evidence="6">The sequence shown here is derived from an EMBL/GenBank/DDBJ whole genome shotgun (WGS) entry which is preliminary data.</text>
</comment>
<dbReference type="EMBL" id="PXYV01000007">
    <property type="protein sequence ID" value="PSR23211.1"/>
    <property type="molecule type" value="Genomic_DNA"/>
</dbReference>
<dbReference type="Gene3D" id="3.40.50.12780">
    <property type="entry name" value="N-terminal domain of ligase-like"/>
    <property type="match status" value="1"/>
</dbReference>
<dbReference type="InterPro" id="IPR020845">
    <property type="entry name" value="AMP-binding_CS"/>
</dbReference>
<evidence type="ECO:0000259" key="5">
    <source>
        <dbReference type="Pfam" id="PF13193"/>
    </source>
</evidence>
<dbReference type="Gene3D" id="3.30.300.30">
    <property type="match status" value="1"/>
</dbReference>
<reference evidence="6 7" key="1">
    <citation type="journal article" date="2014" name="BMC Genomics">
        <title>Comparison of environmental and isolate Sulfobacillus genomes reveals diverse carbon, sulfur, nitrogen, and hydrogen metabolisms.</title>
        <authorList>
            <person name="Justice N.B."/>
            <person name="Norman A."/>
            <person name="Brown C.T."/>
            <person name="Singh A."/>
            <person name="Thomas B.C."/>
            <person name="Banfield J.F."/>
        </authorList>
    </citation>
    <scope>NUCLEOTIDE SEQUENCE [LARGE SCALE GENOMIC DNA]</scope>
    <source>
        <strain evidence="6">AMDSBA3</strain>
    </source>
</reference>
<evidence type="ECO:0000313" key="6">
    <source>
        <dbReference type="EMBL" id="PSR23211.1"/>
    </source>
</evidence>
<feature type="transmembrane region" description="Helical" evidence="3">
    <location>
        <begin position="183"/>
        <end position="206"/>
    </location>
</feature>
<evidence type="ECO:0000256" key="2">
    <source>
        <dbReference type="ARBA" id="ARBA00022598"/>
    </source>
</evidence>
<dbReference type="PANTHER" id="PTHR43201:SF5">
    <property type="entry name" value="MEDIUM-CHAIN ACYL-COA LIGASE ACSF2, MITOCHONDRIAL"/>
    <property type="match status" value="1"/>
</dbReference>
<gene>
    <name evidence="6" type="ORF">C7B45_03700</name>
</gene>
<accession>A0A2T2WLU5</accession>
<dbReference type="InterPro" id="IPR045851">
    <property type="entry name" value="AMP-bd_C_sf"/>
</dbReference>
<keyword evidence="3" id="KW-1133">Transmembrane helix</keyword>
<feature type="domain" description="AMP-binding enzyme C-terminal" evidence="5">
    <location>
        <begin position="421"/>
        <end position="496"/>
    </location>
</feature>
<keyword evidence="2 6" id="KW-0436">Ligase</keyword>
<evidence type="ECO:0000259" key="4">
    <source>
        <dbReference type="Pfam" id="PF00501"/>
    </source>
</evidence>
<dbReference type="InterPro" id="IPR042099">
    <property type="entry name" value="ANL_N_sf"/>
</dbReference>
<name>A0A2T2WLU5_9FIRM</name>
<sequence>MNCATVLDYWANYQPNREAVICASRRITYHTLRFRVQKLVKGFVKLGVRKGDKVALLMDNSVEMLEINFALSTIGACMVPLNFRLRAEDIHFFARHSDAIGLIYHGFLEESIASLAVSDLGLRWICRVGQGSRDCLLYEDLMSHDDAVLSLDVSGDMDDVQAIMYTSGSTGEPKGAMLTNGNWIWNAVGFNLILGAEALKVGVVAIPMFHTAGLHAIVFPVLFGGGTVIILPLRHGFNARDLAMAIAKESVTYTYMAPEMWTMLAQLPDSQAYDLSSMQRCLSAGGVLPVKTHDTLLSSYGLDVAKCYGLTEAGPLVTITTPAMQAINADTVGQPVSFCDVRLVDDEDRDVPVGEVGECIIRGPNVSQGYFKSPDVTRAYNKEGWAHTGDLLRMDENHLYYFVSRKKDMIKSGGENIFATEVEEVLNRHPKIAESAVIGVPHPKWGEGIKALIVVVGNDVLTADDVWEYCRVSMAGYKKPQFIEFVDAIPKLVTGKVDKVSLRRRYGSVY</sequence>
<evidence type="ECO:0000256" key="1">
    <source>
        <dbReference type="ARBA" id="ARBA00006432"/>
    </source>
</evidence>
<protein>
    <submittedName>
        <fullName evidence="6">O-succinylbenzoate--CoA ligase</fullName>
    </submittedName>
</protein>
<evidence type="ECO:0000256" key="3">
    <source>
        <dbReference type="SAM" id="Phobius"/>
    </source>
</evidence>
<evidence type="ECO:0000313" key="7">
    <source>
        <dbReference type="Proteomes" id="UP000241848"/>
    </source>
</evidence>
<dbReference type="PROSITE" id="PS00455">
    <property type="entry name" value="AMP_BINDING"/>
    <property type="match status" value="1"/>
</dbReference>
<dbReference type="Pfam" id="PF13193">
    <property type="entry name" value="AMP-binding_C"/>
    <property type="match status" value="1"/>
</dbReference>
<keyword evidence="3" id="KW-0472">Membrane</keyword>
<proteinExistence type="inferred from homology"/>
<dbReference type="GO" id="GO:0031956">
    <property type="term" value="F:medium-chain fatty acid-CoA ligase activity"/>
    <property type="evidence" value="ECO:0007669"/>
    <property type="project" value="TreeGrafter"/>
</dbReference>
<dbReference type="FunFam" id="3.30.300.30:FF:000008">
    <property type="entry name" value="2,3-dihydroxybenzoate-AMP ligase"/>
    <property type="match status" value="1"/>
</dbReference>
<comment type="similarity">
    <text evidence="1">Belongs to the ATP-dependent AMP-binding enzyme family.</text>
</comment>
<keyword evidence="3" id="KW-0812">Transmembrane</keyword>
<dbReference type="SUPFAM" id="SSF56801">
    <property type="entry name" value="Acetyl-CoA synthetase-like"/>
    <property type="match status" value="1"/>
</dbReference>
<dbReference type="InterPro" id="IPR025110">
    <property type="entry name" value="AMP-bd_C"/>
</dbReference>
<dbReference type="PANTHER" id="PTHR43201">
    <property type="entry name" value="ACYL-COA SYNTHETASE"/>
    <property type="match status" value="1"/>
</dbReference>
<organism evidence="6 7">
    <name type="scientific">Sulfobacillus acidophilus</name>
    <dbReference type="NCBI Taxonomy" id="53633"/>
    <lineage>
        <taxon>Bacteria</taxon>
        <taxon>Bacillati</taxon>
        <taxon>Bacillota</taxon>
        <taxon>Clostridia</taxon>
        <taxon>Eubacteriales</taxon>
        <taxon>Clostridiales Family XVII. Incertae Sedis</taxon>
        <taxon>Sulfobacillus</taxon>
    </lineage>
</organism>
<feature type="transmembrane region" description="Helical" evidence="3">
    <location>
        <begin position="212"/>
        <end position="233"/>
    </location>
</feature>
<dbReference type="InterPro" id="IPR000873">
    <property type="entry name" value="AMP-dep_synth/lig_dom"/>
</dbReference>
<dbReference type="GO" id="GO:0006631">
    <property type="term" value="P:fatty acid metabolic process"/>
    <property type="evidence" value="ECO:0007669"/>
    <property type="project" value="TreeGrafter"/>
</dbReference>